<proteinExistence type="predicted"/>
<dbReference type="VEuPathDB" id="FungiDB:MELLADRAFT_111798"/>
<protein>
    <recommendedName>
        <fullName evidence="4">Secreted protein</fullName>
    </recommendedName>
</protein>
<dbReference type="GeneID" id="18924497"/>
<dbReference type="InParanoid" id="F4S4E1"/>
<dbReference type="HOGENOM" id="CLU_1750107_0_0_1"/>
<evidence type="ECO:0000313" key="3">
    <source>
        <dbReference type="Proteomes" id="UP000001072"/>
    </source>
</evidence>
<evidence type="ECO:0000256" key="1">
    <source>
        <dbReference type="SAM" id="SignalP"/>
    </source>
</evidence>
<dbReference type="Proteomes" id="UP000001072">
    <property type="component" value="Unassembled WGS sequence"/>
</dbReference>
<sequence length="149" mass="17018">MKIPLILLCLQISFSKARPTDTSEYLKVSEKLLREQNLGFSEDSWDWDLVTQEKNKLSDIDSDSNDSDTSHHGGDRMFLGAMGLEALVKKDQPDLNHIEDSDITEQGKETPEKIIAPKGKDKLWNSWNVLHESTDQTFKWSDPFEFCSA</sequence>
<evidence type="ECO:0008006" key="4">
    <source>
        <dbReference type="Google" id="ProtNLM"/>
    </source>
</evidence>
<feature type="signal peptide" evidence="1">
    <location>
        <begin position="1"/>
        <end position="17"/>
    </location>
</feature>
<dbReference type="EMBL" id="GL883147">
    <property type="protein sequence ID" value="EGG00486.1"/>
    <property type="molecule type" value="Genomic_DNA"/>
</dbReference>
<reference evidence="3" key="1">
    <citation type="journal article" date="2011" name="Proc. Natl. Acad. Sci. U.S.A.">
        <title>Obligate biotrophy features unraveled by the genomic analysis of rust fungi.</title>
        <authorList>
            <person name="Duplessis S."/>
            <person name="Cuomo C.A."/>
            <person name="Lin Y.-C."/>
            <person name="Aerts A."/>
            <person name="Tisserant E."/>
            <person name="Veneault-Fourrey C."/>
            <person name="Joly D.L."/>
            <person name="Hacquard S."/>
            <person name="Amselem J."/>
            <person name="Cantarel B.L."/>
            <person name="Chiu R."/>
            <person name="Coutinho P.M."/>
            <person name="Feau N."/>
            <person name="Field M."/>
            <person name="Frey P."/>
            <person name="Gelhaye E."/>
            <person name="Goldberg J."/>
            <person name="Grabherr M.G."/>
            <person name="Kodira C.D."/>
            <person name="Kohler A."/>
            <person name="Kuees U."/>
            <person name="Lindquist E.A."/>
            <person name="Lucas S.M."/>
            <person name="Mago R."/>
            <person name="Mauceli E."/>
            <person name="Morin E."/>
            <person name="Murat C."/>
            <person name="Pangilinan J.L."/>
            <person name="Park R."/>
            <person name="Pearson M."/>
            <person name="Quesneville H."/>
            <person name="Rouhier N."/>
            <person name="Sakthikumar S."/>
            <person name="Salamov A.A."/>
            <person name="Schmutz J."/>
            <person name="Selles B."/>
            <person name="Shapiro H."/>
            <person name="Tanguay P."/>
            <person name="Tuskan G.A."/>
            <person name="Henrissat B."/>
            <person name="Van de Peer Y."/>
            <person name="Rouze P."/>
            <person name="Ellis J.G."/>
            <person name="Dodds P.N."/>
            <person name="Schein J.E."/>
            <person name="Zhong S."/>
            <person name="Hamelin R.C."/>
            <person name="Grigoriev I.V."/>
            <person name="Szabo L.J."/>
            <person name="Martin F."/>
        </authorList>
    </citation>
    <scope>NUCLEOTIDE SEQUENCE [LARGE SCALE GENOMIC DNA]</scope>
    <source>
        <strain evidence="3">98AG31 / pathotype 3-4-7</strain>
    </source>
</reference>
<keyword evidence="3" id="KW-1185">Reference proteome</keyword>
<organism evidence="3">
    <name type="scientific">Melampsora larici-populina (strain 98AG31 / pathotype 3-4-7)</name>
    <name type="common">Poplar leaf rust fungus</name>
    <dbReference type="NCBI Taxonomy" id="747676"/>
    <lineage>
        <taxon>Eukaryota</taxon>
        <taxon>Fungi</taxon>
        <taxon>Dikarya</taxon>
        <taxon>Basidiomycota</taxon>
        <taxon>Pucciniomycotina</taxon>
        <taxon>Pucciniomycetes</taxon>
        <taxon>Pucciniales</taxon>
        <taxon>Melampsoraceae</taxon>
        <taxon>Melampsora</taxon>
    </lineage>
</organism>
<evidence type="ECO:0000313" key="2">
    <source>
        <dbReference type="EMBL" id="EGG00486.1"/>
    </source>
</evidence>
<dbReference type="KEGG" id="mlr:MELLADRAFT_111798"/>
<keyword evidence="1" id="KW-0732">Signal</keyword>
<dbReference type="AlphaFoldDB" id="F4S4E1"/>
<gene>
    <name evidence="2" type="ORF">MELLADRAFT_111798</name>
</gene>
<accession>F4S4E1</accession>
<name>F4S4E1_MELLP</name>
<dbReference type="RefSeq" id="XP_007416332.1">
    <property type="nucleotide sequence ID" value="XM_007416270.1"/>
</dbReference>
<feature type="chain" id="PRO_5003315863" description="Secreted protein" evidence="1">
    <location>
        <begin position="18"/>
        <end position="149"/>
    </location>
</feature>